<keyword evidence="4 14" id="KW-1003">Cell membrane</keyword>
<evidence type="ECO:0000256" key="13">
    <source>
        <dbReference type="ARBA" id="ARBA00023288"/>
    </source>
</evidence>
<dbReference type="GO" id="GO:0005886">
    <property type="term" value="C:plasma membrane"/>
    <property type="evidence" value="ECO:0007669"/>
    <property type="project" value="UniProtKB-SubCell"/>
</dbReference>
<evidence type="ECO:0000259" key="17">
    <source>
        <dbReference type="PROSITE" id="PS50857"/>
    </source>
</evidence>
<feature type="transmembrane region" description="Helical" evidence="16">
    <location>
        <begin position="44"/>
        <end position="68"/>
    </location>
</feature>
<keyword evidence="7" id="KW-0732">Signal</keyword>
<dbReference type="SUPFAM" id="SSF49503">
    <property type="entry name" value="Cupredoxins"/>
    <property type="match status" value="1"/>
</dbReference>
<dbReference type="CDD" id="cd04212">
    <property type="entry name" value="CuRO_UO_II"/>
    <property type="match status" value="1"/>
</dbReference>
<feature type="compositionally biased region" description="Basic and acidic residues" evidence="15">
    <location>
        <begin position="310"/>
        <end position="323"/>
    </location>
</feature>
<dbReference type="InterPro" id="IPR008972">
    <property type="entry name" value="Cupredoxin"/>
</dbReference>
<evidence type="ECO:0000256" key="14">
    <source>
        <dbReference type="PIRNR" id="PIRNR000292"/>
    </source>
</evidence>
<evidence type="ECO:0000256" key="10">
    <source>
        <dbReference type="ARBA" id="ARBA00023002"/>
    </source>
</evidence>
<feature type="transmembrane region" description="Helical" evidence="16">
    <location>
        <begin position="89"/>
        <end position="109"/>
    </location>
</feature>
<dbReference type="NCBIfam" id="TIGR01433">
    <property type="entry name" value="CyoA"/>
    <property type="match status" value="1"/>
</dbReference>
<keyword evidence="8 14" id="KW-0249">Electron transport</keyword>
<name>A0AB39HGP7_9VIBR</name>
<evidence type="ECO:0000256" key="5">
    <source>
        <dbReference type="ARBA" id="ARBA00022660"/>
    </source>
</evidence>
<dbReference type="InterPro" id="IPR011759">
    <property type="entry name" value="Cyt_c_oxidase_su2_TM_dom"/>
</dbReference>
<evidence type="ECO:0000256" key="9">
    <source>
        <dbReference type="ARBA" id="ARBA00022989"/>
    </source>
</evidence>
<dbReference type="GO" id="GO:0005507">
    <property type="term" value="F:copper ion binding"/>
    <property type="evidence" value="ECO:0007669"/>
    <property type="project" value="InterPro"/>
</dbReference>
<reference evidence="19" key="1">
    <citation type="submission" date="2024-07" db="EMBL/GenBank/DDBJ databases">
        <title>Genome Analysis of a Potential Novel Vibrio Species Secreting pH- and Thermo-stable Alginate Lyase and its Application in Producing Alginate Oligosaccharides.</title>
        <authorList>
            <person name="Huang H."/>
            <person name="Bao K."/>
        </authorList>
    </citation>
    <scope>NUCLEOTIDE SEQUENCE</scope>
    <source>
        <strain evidence="19">HB236076</strain>
        <plasmid evidence="19">p-HB236076</plasmid>
    </source>
</reference>
<feature type="domain" description="Cytochrome oxidase subunit II copper A binding" evidence="17">
    <location>
        <begin position="125"/>
        <end position="238"/>
    </location>
</feature>
<dbReference type="PIRSF" id="PIRSF000292">
    <property type="entry name" value="Ubi_od_II"/>
    <property type="match status" value="1"/>
</dbReference>
<comment type="subcellular location">
    <subcellularLocation>
        <location evidence="1">Cell membrane</location>
        <topology evidence="1">Multi-pass membrane protein</topology>
    </subcellularLocation>
</comment>
<comment type="similarity">
    <text evidence="2 14">Belongs to the cytochrome c oxidase subunit 2 family.</text>
</comment>
<dbReference type="Pfam" id="PF06481">
    <property type="entry name" value="COX_ARM"/>
    <property type="match status" value="1"/>
</dbReference>
<evidence type="ECO:0000256" key="12">
    <source>
        <dbReference type="ARBA" id="ARBA00023139"/>
    </source>
</evidence>
<dbReference type="PROSITE" id="PS50857">
    <property type="entry name" value="COX2_CUA"/>
    <property type="match status" value="1"/>
</dbReference>
<keyword evidence="12" id="KW-0564">Palmitate</keyword>
<dbReference type="InterPro" id="IPR002429">
    <property type="entry name" value="CcO_II-like_C"/>
</dbReference>
<dbReference type="PANTHER" id="PTHR22888:SF18">
    <property type="entry name" value="CYTOCHROME BO(3) UBIQUINOL OXIDASE SUBUNIT 2"/>
    <property type="match status" value="1"/>
</dbReference>
<keyword evidence="10 14" id="KW-0560">Oxidoreductase</keyword>
<protein>
    <recommendedName>
        <fullName evidence="14">Ubiquinol oxidase subunit 2</fullName>
    </recommendedName>
</protein>
<evidence type="ECO:0000256" key="6">
    <source>
        <dbReference type="ARBA" id="ARBA00022692"/>
    </source>
</evidence>
<dbReference type="Gene3D" id="1.10.287.90">
    <property type="match status" value="1"/>
</dbReference>
<dbReference type="GO" id="GO:0004129">
    <property type="term" value="F:cytochrome-c oxidase activity"/>
    <property type="evidence" value="ECO:0007669"/>
    <property type="project" value="UniProtKB-UniRule"/>
</dbReference>
<dbReference type="InterPro" id="IPR006333">
    <property type="entry name" value="Cyt_o_ubiquinol_oxidase_su2"/>
</dbReference>
<dbReference type="PROSITE" id="PS50999">
    <property type="entry name" value="COX2_TM"/>
    <property type="match status" value="1"/>
</dbReference>
<feature type="region of interest" description="Disordered" evidence="15">
    <location>
        <begin position="295"/>
        <end position="323"/>
    </location>
</feature>
<evidence type="ECO:0000313" key="19">
    <source>
        <dbReference type="EMBL" id="XDK27057.1"/>
    </source>
</evidence>
<keyword evidence="6 16" id="KW-0812">Transmembrane</keyword>
<dbReference type="EMBL" id="CP162602">
    <property type="protein sequence ID" value="XDK27057.1"/>
    <property type="molecule type" value="Genomic_DNA"/>
</dbReference>
<keyword evidence="9 16" id="KW-1133">Transmembrane helix</keyword>
<dbReference type="InterPro" id="IPR045187">
    <property type="entry name" value="CcO_II"/>
</dbReference>
<geneLocation type="plasmid" evidence="19">
    <name>p-HB236076</name>
</geneLocation>
<dbReference type="PROSITE" id="PS51257">
    <property type="entry name" value="PROKAR_LIPOPROTEIN"/>
    <property type="match status" value="1"/>
</dbReference>
<evidence type="ECO:0000256" key="8">
    <source>
        <dbReference type="ARBA" id="ARBA00022982"/>
    </source>
</evidence>
<dbReference type="InterPro" id="IPR010514">
    <property type="entry name" value="COX_ARM"/>
</dbReference>
<gene>
    <name evidence="19" type="primary">cyoA</name>
    <name evidence="19" type="ORF">AB0763_14930</name>
</gene>
<keyword evidence="3 14" id="KW-0813">Transport</keyword>
<dbReference type="SUPFAM" id="SSF81464">
    <property type="entry name" value="Cytochrome c oxidase subunit II-like, transmembrane region"/>
    <property type="match status" value="1"/>
</dbReference>
<feature type="domain" description="Cytochrome oxidase subunit II transmembrane region profile" evidence="18">
    <location>
        <begin position="22"/>
        <end position="119"/>
    </location>
</feature>
<dbReference type="RefSeq" id="WP_306099236.1">
    <property type="nucleotide sequence ID" value="NZ_CP162602.1"/>
</dbReference>
<evidence type="ECO:0000256" key="15">
    <source>
        <dbReference type="SAM" id="MobiDB-lite"/>
    </source>
</evidence>
<dbReference type="GO" id="GO:0042773">
    <property type="term" value="P:ATP synthesis coupled electron transport"/>
    <property type="evidence" value="ECO:0007669"/>
    <property type="project" value="TreeGrafter"/>
</dbReference>
<evidence type="ECO:0000256" key="1">
    <source>
        <dbReference type="ARBA" id="ARBA00004651"/>
    </source>
</evidence>
<evidence type="ECO:0000256" key="11">
    <source>
        <dbReference type="ARBA" id="ARBA00023136"/>
    </source>
</evidence>
<dbReference type="KEGG" id="vih:AB0763_14930"/>
<sequence length="323" mass="36140">MEASRYKNILSRTGLCGAVLFLLSGCKFVLLDPKGSVGVQEKELIITALLLMLIVVIPVILMTIYFSYKYRASNTDEEYKPEWSHSTKIEIVVWTVPLIIIAILGTITWHSTHELEPSVPLKHEGKPMTIEVVSLDWKWLFIYPEQHIATVNYVAFPEDVPVKFKITSDNIMNSFFIPQLGSQIYAMPAMVTRLNLIADHPGEFDGISSNFSGDGFSHMKFKARAFETEQGFNAWVDEVKASPNSLNSFADYRQLAKPSIDVPVTYYSAVMPDLFNSVVTQFPGGMQHSGGVGMGTSKATGHQHHSMTMDVKESHEHMTEDKG</sequence>
<dbReference type="GO" id="GO:0009486">
    <property type="term" value="F:cytochrome bo3 ubiquinol oxidase activity"/>
    <property type="evidence" value="ECO:0007669"/>
    <property type="project" value="InterPro"/>
</dbReference>
<dbReference type="PANTHER" id="PTHR22888">
    <property type="entry name" value="CYTOCHROME C OXIDASE, SUBUNIT II"/>
    <property type="match status" value="1"/>
</dbReference>
<evidence type="ECO:0000256" key="4">
    <source>
        <dbReference type="ARBA" id="ARBA00022475"/>
    </source>
</evidence>
<evidence type="ECO:0000256" key="7">
    <source>
        <dbReference type="ARBA" id="ARBA00022729"/>
    </source>
</evidence>
<keyword evidence="13" id="KW-0449">Lipoprotein</keyword>
<proteinExistence type="inferred from homology"/>
<dbReference type="InterPro" id="IPR034227">
    <property type="entry name" value="CuRO_UO_II"/>
</dbReference>
<dbReference type="AlphaFoldDB" id="A0AB39HGP7"/>
<dbReference type="Pfam" id="PF00116">
    <property type="entry name" value="COX2"/>
    <property type="match status" value="1"/>
</dbReference>
<evidence type="ECO:0000259" key="18">
    <source>
        <dbReference type="PROSITE" id="PS50999"/>
    </source>
</evidence>
<evidence type="ECO:0000256" key="16">
    <source>
        <dbReference type="SAM" id="Phobius"/>
    </source>
</evidence>
<evidence type="ECO:0000256" key="3">
    <source>
        <dbReference type="ARBA" id="ARBA00022448"/>
    </source>
</evidence>
<dbReference type="GO" id="GO:0016682">
    <property type="term" value="F:oxidoreductase activity, acting on diphenols and related substances as donors, oxygen as acceptor"/>
    <property type="evidence" value="ECO:0007669"/>
    <property type="project" value="InterPro"/>
</dbReference>
<keyword evidence="11 14" id="KW-0472">Membrane</keyword>
<accession>A0AB39HGP7</accession>
<keyword evidence="19" id="KW-0614">Plasmid</keyword>
<dbReference type="InterPro" id="IPR036257">
    <property type="entry name" value="Cyt_c_oxidase_su2_TM_sf"/>
</dbReference>
<keyword evidence="5 14" id="KW-0679">Respiratory chain</keyword>
<dbReference type="Gene3D" id="2.60.40.420">
    <property type="entry name" value="Cupredoxins - blue copper proteins"/>
    <property type="match status" value="1"/>
</dbReference>
<evidence type="ECO:0000256" key="2">
    <source>
        <dbReference type="ARBA" id="ARBA00007866"/>
    </source>
</evidence>
<organism evidence="19">
    <name type="scientific">Vibrio sp. HB236076</name>
    <dbReference type="NCBI Taxonomy" id="3232307"/>
    <lineage>
        <taxon>Bacteria</taxon>
        <taxon>Pseudomonadati</taxon>
        <taxon>Pseudomonadota</taxon>
        <taxon>Gammaproteobacteria</taxon>
        <taxon>Vibrionales</taxon>
        <taxon>Vibrionaceae</taxon>
        <taxon>Vibrio</taxon>
    </lineage>
</organism>